<dbReference type="Proteomes" id="UP000000305">
    <property type="component" value="Unassembled WGS sequence"/>
</dbReference>
<dbReference type="AlphaFoldDB" id="E9H9S9"/>
<proteinExistence type="predicted"/>
<dbReference type="HOGENOM" id="CLU_069223_1_0_1"/>
<dbReference type="PANTHER" id="PTHR32026:SF10">
    <property type="entry name" value="METHYLTRANSFERASE-LIKE PROTEIN 24-RELATED"/>
    <property type="match status" value="1"/>
</dbReference>
<dbReference type="Pfam" id="PF13383">
    <property type="entry name" value="Methyltransf_22"/>
    <property type="match status" value="1"/>
</dbReference>
<feature type="domain" description="Methyltransferase" evidence="2">
    <location>
        <begin position="108"/>
        <end position="284"/>
    </location>
</feature>
<evidence type="ECO:0000256" key="1">
    <source>
        <dbReference type="SAM" id="Phobius"/>
    </source>
</evidence>
<evidence type="ECO:0000313" key="4">
    <source>
        <dbReference type="Proteomes" id="UP000000305"/>
    </source>
</evidence>
<dbReference type="OrthoDB" id="10006218at2759"/>
<dbReference type="PANTHER" id="PTHR32026">
    <property type="entry name" value="METHYLTRANSFERASE-LIKE PROTEIN 24"/>
    <property type="match status" value="1"/>
</dbReference>
<name>E9H9S9_DAPPU</name>
<feature type="transmembrane region" description="Helical" evidence="1">
    <location>
        <begin position="20"/>
        <end position="39"/>
    </location>
</feature>
<protein>
    <recommendedName>
        <fullName evidence="2">Methyltransferase domain-containing protein</fullName>
    </recommendedName>
</protein>
<reference evidence="3 4" key="1">
    <citation type="journal article" date="2011" name="Science">
        <title>The ecoresponsive genome of Daphnia pulex.</title>
        <authorList>
            <person name="Colbourne J.K."/>
            <person name="Pfrender M.E."/>
            <person name="Gilbert D."/>
            <person name="Thomas W.K."/>
            <person name="Tucker A."/>
            <person name="Oakley T.H."/>
            <person name="Tokishita S."/>
            <person name="Aerts A."/>
            <person name="Arnold G.J."/>
            <person name="Basu M.K."/>
            <person name="Bauer D.J."/>
            <person name="Caceres C.E."/>
            <person name="Carmel L."/>
            <person name="Casola C."/>
            <person name="Choi J.H."/>
            <person name="Detter J.C."/>
            <person name="Dong Q."/>
            <person name="Dusheyko S."/>
            <person name="Eads B.D."/>
            <person name="Frohlich T."/>
            <person name="Geiler-Samerotte K.A."/>
            <person name="Gerlach D."/>
            <person name="Hatcher P."/>
            <person name="Jogdeo S."/>
            <person name="Krijgsveld J."/>
            <person name="Kriventseva E.V."/>
            <person name="Kultz D."/>
            <person name="Laforsch C."/>
            <person name="Lindquist E."/>
            <person name="Lopez J."/>
            <person name="Manak J.R."/>
            <person name="Muller J."/>
            <person name="Pangilinan J."/>
            <person name="Patwardhan R.P."/>
            <person name="Pitluck S."/>
            <person name="Pritham E.J."/>
            <person name="Rechtsteiner A."/>
            <person name="Rho M."/>
            <person name="Rogozin I.B."/>
            <person name="Sakarya O."/>
            <person name="Salamov A."/>
            <person name="Schaack S."/>
            <person name="Shapiro H."/>
            <person name="Shiga Y."/>
            <person name="Skalitzky C."/>
            <person name="Smith Z."/>
            <person name="Souvorov A."/>
            <person name="Sung W."/>
            <person name="Tang Z."/>
            <person name="Tsuchiya D."/>
            <person name="Tu H."/>
            <person name="Vos H."/>
            <person name="Wang M."/>
            <person name="Wolf Y.I."/>
            <person name="Yamagata H."/>
            <person name="Yamada T."/>
            <person name="Ye Y."/>
            <person name="Shaw J.R."/>
            <person name="Andrews J."/>
            <person name="Crease T.J."/>
            <person name="Tang H."/>
            <person name="Lucas S.M."/>
            <person name="Robertson H.M."/>
            <person name="Bork P."/>
            <person name="Koonin E.V."/>
            <person name="Zdobnov E.M."/>
            <person name="Grigoriev I.V."/>
            <person name="Lynch M."/>
            <person name="Boore J.L."/>
        </authorList>
    </citation>
    <scope>NUCLEOTIDE SEQUENCE [LARGE SCALE GENOMIC DNA]</scope>
</reference>
<dbReference type="InterPro" id="IPR026913">
    <property type="entry name" value="METTL24"/>
</dbReference>
<dbReference type="PhylomeDB" id="E9H9S9"/>
<gene>
    <name evidence="3" type="ORF">DAPPUDRAFT_111606</name>
</gene>
<keyword evidence="1" id="KW-0472">Membrane</keyword>
<keyword evidence="4" id="KW-1185">Reference proteome</keyword>
<dbReference type="InParanoid" id="E9H9S9"/>
<sequence length="318" mass="36601">MMSSIYSSFTWKRNINAKRLFTLAVIISTLAVLFFVKVFQSTIVNVAWNDIHDGHPSSNSVTTDWDNLLDSTTLTGAQIMQYLKWSNRPSCQLVNDFGGTMRTNPSGWDGQKSVCLDPEVAPIPDQCLVYSFGIKNEWSFDEQMSAYGCQVYAFDPSMAGQDHYDHNPGNVHFFKWGLGERDQHDADYNWTIRSLSSIYEELSGRQFHGRRIIDYLKIDVEFDEWIALPEIITSGMLSNVRQLAMEVHMDFEASLDQHRQWAKLLRSIETMGMIRFDSEYNPWYVGSFVQIPLEGPLGYEIAWYNGNLSHVNTNNNKR</sequence>
<organism evidence="3 4">
    <name type="scientific">Daphnia pulex</name>
    <name type="common">Water flea</name>
    <dbReference type="NCBI Taxonomy" id="6669"/>
    <lineage>
        <taxon>Eukaryota</taxon>
        <taxon>Metazoa</taxon>
        <taxon>Ecdysozoa</taxon>
        <taxon>Arthropoda</taxon>
        <taxon>Crustacea</taxon>
        <taxon>Branchiopoda</taxon>
        <taxon>Diplostraca</taxon>
        <taxon>Cladocera</taxon>
        <taxon>Anomopoda</taxon>
        <taxon>Daphniidae</taxon>
        <taxon>Daphnia</taxon>
    </lineage>
</organism>
<dbReference type="EMBL" id="GL732609">
    <property type="protein sequence ID" value="EFX71452.1"/>
    <property type="molecule type" value="Genomic_DNA"/>
</dbReference>
<dbReference type="InterPro" id="IPR025714">
    <property type="entry name" value="Methyltranfer_dom"/>
</dbReference>
<accession>E9H9S9</accession>
<keyword evidence="1" id="KW-1133">Transmembrane helix</keyword>
<evidence type="ECO:0000259" key="2">
    <source>
        <dbReference type="Pfam" id="PF13383"/>
    </source>
</evidence>
<keyword evidence="1" id="KW-0812">Transmembrane</keyword>
<dbReference type="KEGG" id="dpx:DAPPUDRAFT_111606"/>
<dbReference type="eggNOG" id="ENOG502QRD5">
    <property type="taxonomic scope" value="Eukaryota"/>
</dbReference>
<evidence type="ECO:0000313" key="3">
    <source>
        <dbReference type="EMBL" id="EFX71452.1"/>
    </source>
</evidence>